<evidence type="ECO:0000313" key="3">
    <source>
        <dbReference type="Proteomes" id="UP000441586"/>
    </source>
</evidence>
<evidence type="ECO:0000313" key="2">
    <source>
        <dbReference type="EMBL" id="KAE9628652.1"/>
    </source>
</evidence>
<protein>
    <submittedName>
        <fullName evidence="2">Uncharacterized protein</fullName>
    </submittedName>
</protein>
<gene>
    <name evidence="2" type="ORF">GP644_15885</name>
</gene>
<comment type="caution">
    <text evidence="2">The sequence shown here is derived from an EMBL/GenBank/DDBJ whole genome shotgun (WGS) entry which is preliminary data.</text>
</comment>
<feature type="region of interest" description="Disordered" evidence="1">
    <location>
        <begin position="32"/>
        <end position="53"/>
    </location>
</feature>
<dbReference type="RefSeq" id="WP_158980363.1">
    <property type="nucleotide sequence ID" value="NZ_WSFO01000009.1"/>
</dbReference>
<accession>A0A6A4RGG9</accession>
<organism evidence="2 3">
    <name type="scientific">Parasedimentitalea maritima</name>
    <dbReference type="NCBI Taxonomy" id="2578117"/>
    <lineage>
        <taxon>Bacteria</taxon>
        <taxon>Pseudomonadati</taxon>
        <taxon>Pseudomonadota</taxon>
        <taxon>Alphaproteobacteria</taxon>
        <taxon>Rhodobacterales</taxon>
        <taxon>Paracoccaceae</taxon>
        <taxon>Parasedimentitalea</taxon>
    </lineage>
</organism>
<dbReference type="AlphaFoldDB" id="A0A6A4RGG9"/>
<sequence length="80" mass="8609">MDDTLAGGIRVDAPRLADGFQEDVFQVDGGRAAGHQEGVTPGDVHLGDEHLGDEHQPMDGWKVVVLQMACWAQLQEVSQA</sequence>
<evidence type="ECO:0000256" key="1">
    <source>
        <dbReference type="SAM" id="MobiDB-lite"/>
    </source>
</evidence>
<dbReference type="Proteomes" id="UP000441586">
    <property type="component" value="Unassembled WGS sequence"/>
</dbReference>
<dbReference type="EMBL" id="WSFO01000009">
    <property type="protein sequence ID" value="KAE9628652.1"/>
    <property type="molecule type" value="Genomic_DNA"/>
</dbReference>
<reference evidence="2 3" key="1">
    <citation type="submission" date="2019-12" db="EMBL/GenBank/DDBJ databases">
        <authorList>
            <person name="Zhang Y.-J."/>
        </authorList>
    </citation>
    <scope>NUCLEOTIDE SEQUENCE [LARGE SCALE GENOMIC DNA]</scope>
    <source>
        <strain evidence="2 3">H18S-6</strain>
    </source>
</reference>
<proteinExistence type="predicted"/>
<name>A0A6A4RGG9_9RHOB</name>